<organism evidence="2 3">
    <name type="scientific">Occallatibacter riparius</name>
    <dbReference type="NCBI Taxonomy" id="1002689"/>
    <lineage>
        <taxon>Bacteria</taxon>
        <taxon>Pseudomonadati</taxon>
        <taxon>Acidobacteriota</taxon>
        <taxon>Terriglobia</taxon>
        <taxon>Terriglobales</taxon>
        <taxon>Acidobacteriaceae</taxon>
        <taxon>Occallatibacter</taxon>
    </lineage>
</organism>
<dbReference type="Gene3D" id="3.40.50.410">
    <property type="entry name" value="von Willebrand factor, type A domain"/>
    <property type="match status" value="1"/>
</dbReference>
<dbReference type="NCBIfam" id="TIGR03436">
    <property type="entry name" value="acidobact_VWFA"/>
    <property type="match status" value="1"/>
</dbReference>
<dbReference type="Proteomes" id="UP001059380">
    <property type="component" value="Chromosome"/>
</dbReference>
<keyword evidence="1" id="KW-0732">Signal</keyword>
<keyword evidence="3" id="KW-1185">Reference proteome</keyword>
<dbReference type="InterPro" id="IPR036465">
    <property type="entry name" value="vWFA_dom_sf"/>
</dbReference>
<evidence type="ECO:0000313" key="3">
    <source>
        <dbReference type="Proteomes" id="UP001059380"/>
    </source>
</evidence>
<sequence length="603" mass="64644">MGRTVALFSTLLLGSAFLVAQGGKDTPGSDATLHIESRAVLVDVIVTDQHGNAVTGLKQDAFTVTEQGKPQAISYFEEHTPGKAAGPVEFPKLPPNVFTNLSPLPQPPAVTVLLLDSLNTRMENQSYVHTQALKFLKTAKPGSRMAIFTMGLGLHFVQGFTDDPALLVAALSNKKNNEVETSVMLKGQDESNAQANVLAMMSAGQGNGATAASAGAIAALARFFQENDDSRTVNRDLLTLENFNRLATFLNSFPGRKNVIWFSEAFPLVTSGSFDPRLGDAARRTMDMLAAARVALYPVDAGGAAPQQVYMAQTNMPSTVHDPAAMQNALNGSRLGEDQERNANQETMKMVAEATGGKAFTNGNGLAKIIGDVTASSANFYSLSYAPTDTKMDGSYRGIEVKVAGGKYKLLYRRGYIALGDDLPGSGMMQREKAIQDLAQKNPGQVDPLLPFMDLGMPQSQQILYEAKIQPVPVGDSKAGDPKDATRRYAVDFAVDAKDLKLPQGPDGLRSGTLNISLIVYDRYGNVVSRKDHIVQLDVKPDVWAVYQNTGVQLHADIAVPKGNYWLRTGIFDKQSRKVGTMEVALAGVQGTQTAQSASPVGK</sequence>
<name>A0A9J7BJF5_9BACT</name>
<feature type="signal peptide" evidence="1">
    <location>
        <begin position="1"/>
        <end position="20"/>
    </location>
</feature>
<feature type="chain" id="PRO_5039930129" evidence="1">
    <location>
        <begin position="21"/>
        <end position="603"/>
    </location>
</feature>
<proteinExistence type="predicted"/>
<dbReference type="RefSeq" id="WP_260792285.1">
    <property type="nucleotide sequence ID" value="NZ_CP093313.1"/>
</dbReference>
<protein>
    <submittedName>
        <fullName evidence="2">VWA domain-containing protein</fullName>
    </submittedName>
</protein>
<evidence type="ECO:0000313" key="2">
    <source>
        <dbReference type="EMBL" id="UWZ82952.1"/>
    </source>
</evidence>
<reference evidence="2" key="1">
    <citation type="submission" date="2021-04" db="EMBL/GenBank/DDBJ databases">
        <title>Phylogenetic analysis of Acidobacteriaceae.</title>
        <authorList>
            <person name="Qiu L."/>
            <person name="Zhang Q."/>
        </authorList>
    </citation>
    <scope>NUCLEOTIDE SEQUENCE</scope>
    <source>
        <strain evidence="2">DSM 25168</strain>
    </source>
</reference>
<gene>
    <name evidence="2" type="ORF">MOP44_20565</name>
</gene>
<evidence type="ECO:0000256" key="1">
    <source>
        <dbReference type="SAM" id="SignalP"/>
    </source>
</evidence>
<dbReference type="EMBL" id="CP093313">
    <property type="protein sequence ID" value="UWZ82952.1"/>
    <property type="molecule type" value="Genomic_DNA"/>
</dbReference>
<dbReference type="AlphaFoldDB" id="A0A9J7BJF5"/>
<dbReference type="InterPro" id="IPR017802">
    <property type="entry name" value="VWFA-rel_acidobac-type"/>
</dbReference>
<dbReference type="KEGG" id="orp:MOP44_20565"/>
<accession>A0A9J7BJF5</accession>